<dbReference type="RefSeq" id="WP_310536830.1">
    <property type="nucleotide sequence ID" value="NZ_BAAAOC010000091.1"/>
</dbReference>
<dbReference type="Gene3D" id="1.10.4080.10">
    <property type="entry name" value="ADP-ribosylation/Crystallin J1"/>
    <property type="match status" value="1"/>
</dbReference>
<dbReference type="Pfam" id="PF03747">
    <property type="entry name" value="ADP_ribosyl_GH"/>
    <property type="match status" value="1"/>
</dbReference>
<reference evidence="2" key="1">
    <citation type="submission" date="2023-07" db="EMBL/GenBank/DDBJ databases">
        <title>Description of three actinobacteria isolated from air of manufacturing shop in a pharmaceutical factory.</title>
        <authorList>
            <person name="Zhang D.-F."/>
        </authorList>
    </citation>
    <scope>NUCLEOTIDE SEQUENCE [LARGE SCALE GENOMIC DNA]</scope>
    <source>
        <strain evidence="2">CCTCC AB 207010</strain>
    </source>
</reference>
<dbReference type="Proteomes" id="UP001260872">
    <property type="component" value="Unassembled WGS sequence"/>
</dbReference>
<sequence length="224" mass="24479">MTHDEALISHVEQAMAQEFPEADQNEAVTVHAELLHRLCLADGLLEVLEWTRQGTGADPMACMWLAGLRWYRLMNGGYPPKAPEPPERPTDRALGLLLRSGAVQVAPGSSGTAVAGLSSGEMAYPSAPAQPEADDDGVLLRLAPLALVPYIDESMRMNWTEQAVCLTHGSPELVARAQEHVRHLHHQLSEEPVQTQPQLPGIGLLGVVVEDLGRRWREVTSPRQ</sequence>
<evidence type="ECO:0000313" key="2">
    <source>
        <dbReference type="Proteomes" id="UP001260872"/>
    </source>
</evidence>
<proteinExistence type="predicted"/>
<accession>A0ABU1FS01</accession>
<dbReference type="EMBL" id="JAVKGT010000009">
    <property type="protein sequence ID" value="MDR5711447.1"/>
    <property type="molecule type" value="Genomic_DNA"/>
</dbReference>
<keyword evidence="2" id="KW-1185">Reference proteome</keyword>
<dbReference type="SUPFAM" id="SSF101478">
    <property type="entry name" value="ADP-ribosylglycohydrolase"/>
    <property type="match status" value="1"/>
</dbReference>
<evidence type="ECO:0000313" key="1">
    <source>
        <dbReference type="EMBL" id="MDR5711447.1"/>
    </source>
</evidence>
<comment type="caution">
    <text evidence="1">The sequence shown here is derived from an EMBL/GenBank/DDBJ whole genome shotgun (WGS) entry which is preliminary data.</text>
</comment>
<dbReference type="InterPro" id="IPR005502">
    <property type="entry name" value="Ribosyl_crysJ1"/>
</dbReference>
<gene>
    <name evidence="1" type="ORF">RH857_04785</name>
</gene>
<organism evidence="1 2">
    <name type="scientific">Nesterenkonia flava</name>
    <dbReference type="NCBI Taxonomy" id="469799"/>
    <lineage>
        <taxon>Bacteria</taxon>
        <taxon>Bacillati</taxon>
        <taxon>Actinomycetota</taxon>
        <taxon>Actinomycetes</taxon>
        <taxon>Micrococcales</taxon>
        <taxon>Micrococcaceae</taxon>
        <taxon>Nesterenkonia</taxon>
    </lineage>
</organism>
<dbReference type="InterPro" id="IPR036705">
    <property type="entry name" value="Ribosyl_crysJ1_sf"/>
</dbReference>
<protein>
    <submittedName>
        <fullName evidence="1">ADP-ribosylglycohydrolase family protein</fullName>
    </submittedName>
</protein>
<name>A0ABU1FS01_9MICC</name>